<keyword evidence="2" id="KW-1185">Reference proteome</keyword>
<sequence length="38" mass="4505">MKYLLLTVCFMKEANRPPEGFQNPCYMLKYKSAYAKKV</sequence>
<name>W0F8K6_9BACT</name>
<gene>
    <name evidence="1" type="ORF">NIASO_14255</name>
</gene>
<dbReference type="AlphaFoldDB" id="W0F8K6"/>
<dbReference type="Proteomes" id="UP000003586">
    <property type="component" value="Chromosome"/>
</dbReference>
<evidence type="ECO:0000313" key="2">
    <source>
        <dbReference type="Proteomes" id="UP000003586"/>
    </source>
</evidence>
<proteinExistence type="predicted"/>
<dbReference type="KEGG" id="nso:NIASO_14255"/>
<evidence type="ECO:0000313" key="1">
    <source>
        <dbReference type="EMBL" id="AHF17789.1"/>
    </source>
</evidence>
<accession>W0F8K6</accession>
<dbReference type="EMBL" id="CP007035">
    <property type="protein sequence ID" value="AHF17789.1"/>
    <property type="molecule type" value="Genomic_DNA"/>
</dbReference>
<dbReference type="HOGENOM" id="CLU_3330654_0_0_10"/>
<organism evidence="1 2">
    <name type="scientific">Niabella soli DSM 19437</name>
    <dbReference type="NCBI Taxonomy" id="929713"/>
    <lineage>
        <taxon>Bacteria</taxon>
        <taxon>Pseudomonadati</taxon>
        <taxon>Bacteroidota</taxon>
        <taxon>Chitinophagia</taxon>
        <taxon>Chitinophagales</taxon>
        <taxon>Chitinophagaceae</taxon>
        <taxon>Niabella</taxon>
    </lineage>
</organism>
<dbReference type="STRING" id="929713.NIASO_14255"/>
<protein>
    <submittedName>
        <fullName evidence="1">Uncharacterized protein</fullName>
    </submittedName>
</protein>
<reference evidence="1 2" key="1">
    <citation type="submission" date="2013-12" db="EMBL/GenBank/DDBJ databases">
        <authorList>
            <consortium name="DOE Joint Genome Institute"/>
            <person name="Eisen J."/>
            <person name="Huntemann M."/>
            <person name="Han J."/>
            <person name="Chen A."/>
            <person name="Kyrpides N."/>
            <person name="Mavromatis K."/>
            <person name="Markowitz V."/>
            <person name="Palaniappan K."/>
            <person name="Ivanova N."/>
            <person name="Schaumberg A."/>
            <person name="Pati A."/>
            <person name="Liolios K."/>
            <person name="Nordberg H.P."/>
            <person name="Cantor M.N."/>
            <person name="Hua S.X."/>
            <person name="Woyke T."/>
        </authorList>
    </citation>
    <scope>NUCLEOTIDE SEQUENCE [LARGE SCALE GENOMIC DNA]</scope>
    <source>
        <strain evidence="2">DSM 19437</strain>
    </source>
</reference>